<dbReference type="InterPro" id="IPR021858">
    <property type="entry name" value="Fun_TF"/>
</dbReference>
<proteinExistence type="predicted"/>
<feature type="compositionally biased region" description="Polar residues" evidence="3">
    <location>
        <begin position="39"/>
        <end position="51"/>
    </location>
</feature>
<keyword evidence="2" id="KW-0539">Nucleus</keyword>
<organism evidence="4">
    <name type="scientific">Petromyces alliaceus</name>
    <name type="common">Aspergillus alliaceus</name>
    <dbReference type="NCBI Taxonomy" id="209559"/>
    <lineage>
        <taxon>Eukaryota</taxon>
        <taxon>Fungi</taxon>
        <taxon>Dikarya</taxon>
        <taxon>Ascomycota</taxon>
        <taxon>Pezizomycotina</taxon>
        <taxon>Eurotiomycetes</taxon>
        <taxon>Eurotiomycetidae</taxon>
        <taxon>Eurotiales</taxon>
        <taxon>Aspergillaceae</taxon>
        <taxon>Aspergillus</taxon>
        <taxon>Aspergillus subgen. Circumdati</taxon>
    </lineage>
</organism>
<dbReference type="GO" id="GO:0003700">
    <property type="term" value="F:DNA-binding transcription factor activity"/>
    <property type="evidence" value="ECO:0007669"/>
    <property type="project" value="TreeGrafter"/>
</dbReference>
<evidence type="ECO:0000256" key="1">
    <source>
        <dbReference type="ARBA" id="ARBA00004123"/>
    </source>
</evidence>
<feature type="region of interest" description="Disordered" evidence="3">
    <location>
        <begin position="14"/>
        <end position="51"/>
    </location>
</feature>
<dbReference type="PANTHER" id="PTHR37534:SF16">
    <property type="entry name" value="ZN(II)2CYS6 TRANSCRIPTION FACTOR (EUROFUNG)-RELATED"/>
    <property type="match status" value="1"/>
</dbReference>
<dbReference type="GO" id="GO:0045944">
    <property type="term" value="P:positive regulation of transcription by RNA polymerase II"/>
    <property type="evidence" value="ECO:0007669"/>
    <property type="project" value="TreeGrafter"/>
</dbReference>
<evidence type="ECO:0000313" key="4">
    <source>
        <dbReference type="EMBL" id="KAE8389709.1"/>
    </source>
</evidence>
<feature type="compositionally biased region" description="Low complexity" evidence="3">
    <location>
        <begin position="25"/>
        <end position="38"/>
    </location>
</feature>
<dbReference type="OrthoDB" id="3509362at2759"/>
<dbReference type="Proteomes" id="UP000326877">
    <property type="component" value="Unassembled WGS sequence"/>
</dbReference>
<reference evidence="4" key="1">
    <citation type="submission" date="2019-04" db="EMBL/GenBank/DDBJ databases">
        <title>Friends and foes A comparative genomics studyof 23 Aspergillus species from section Flavi.</title>
        <authorList>
            <consortium name="DOE Joint Genome Institute"/>
            <person name="Kjaerbolling I."/>
            <person name="Vesth T."/>
            <person name="Frisvad J.C."/>
            <person name="Nybo J.L."/>
            <person name="Theobald S."/>
            <person name="Kildgaard S."/>
            <person name="Isbrandt T."/>
            <person name="Kuo A."/>
            <person name="Sato A."/>
            <person name="Lyhne E.K."/>
            <person name="Kogle M.E."/>
            <person name="Wiebenga A."/>
            <person name="Kun R.S."/>
            <person name="Lubbers R.J."/>
            <person name="Makela M.R."/>
            <person name="Barry K."/>
            <person name="Chovatia M."/>
            <person name="Clum A."/>
            <person name="Daum C."/>
            <person name="Haridas S."/>
            <person name="He G."/>
            <person name="LaButti K."/>
            <person name="Lipzen A."/>
            <person name="Mondo S."/>
            <person name="Riley R."/>
            <person name="Salamov A."/>
            <person name="Simmons B.A."/>
            <person name="Magnuson J.K."/>
            <person name="Henrissat B."/>
            <person name="Mortensen U.H."/>
            <person name="Larsen T.O."/>
            <person name="Devries R.P."/>
            <person name="Grigoriev I.V."/>
            <person name="Machida M."/>
            <person name="Baker S.E."/>
            <person name="Andersen M.R."/>
        </authorList>
    </citation>
    <scope>NUCLEOTIDE SEQUENCE [LARGE SCALE GENOMIC DNA]</scope>
    <source>
        <strain evidence="4">IBT 14317</strain>
    </source>
</reference>
<dbReference type="GO" id="GO:0000976">
    <property type="term" value="F:transcription cis-regulatory region binding"/>
    <property type="evidence" value="ECO:0007669"/>
    <property type="project" value="TreeGrafter"/>
</dbReference>
<accession>A0A5N7C6M2</accession>
<name>A0A5N7C6M2_PETAA</name>
<evidence type="ECO:0000256" key="2">
    <source>
        <dbReference type="ARBA" id="ARBA00023242"/>
    </source>
</evidence>
<dbReference type="GO" id="GO:0005634">
    <property type="term" value="C:nucleus"/>
    <property type="evidence" value="ECO:0007669"/>
    <property type="project" value="UniProtKB-SubCell"/>
</dbReference>
<dbReference type="EMBL" id="ML735262">
    <property type="protein sequence ID" value="KAE8389709.1"/>
    <property type="molecule type" value="Genomic_DNA"/>
</dbReference>
<dbReference type="Pfam" id="PF11951">
    <property type="entry name" value="Fungal_trans_2"/>
    <property type="match status" value="1"/>
</dbReference>
<comment type="subcellular location">
    <subcellularLocation>
        <location evidence="1">Nucleus</location>
    </subcellularLocation>
</comment>
<sequence>MWAEPLKPSAEVFQQAVPPKRRRVSLSPSLSACSPATSVEQPSPNSTLSSGYMTIPSTPSEYGAIELHTPRTEENDPNESDDLALDLTHDIDFTIIAPKPRCALSHLSNLETHYLQYHMELGSKLLANLESDENPLRSLIIPRALSSPLLMKALCAVSAMHFANRSRDSLGAQTAAANYYVRTMSGLRSALSNCPVEALSTDSVLAVALLCKYEIVRGSVKQWAVHLNALEKLVVSRGGFSTFDHETAEFLWGLFMYAHNVARVTNRKQITNHVPGIETFSLTKLDIYIGYTEDIIKLCPRIADLPLLSHDPVALGLEIHTIDTLLRNWTYTSRQYIIPKGITDGSLLRLRMVAECFRDAAYIYLHSTLERMSQSSMAHNLPSLWSSFISRKKPVALRRCLDRIQSFHLDENCEYSALTFPLFIAGCESESPAERELVSQSLGKLEMNFGIGNVKRAKELLNILWSGEKMHWLDVLERLKWDLILA</sequence>
<protein>
    <submittedName>
        <fullName evidence="4">Fungal-specific transcription factor domain-containing protein</fullName>
    </submittedName>
</protein>
<dbReference type="PANTHER" id="PTHR37534">
    <property type="entry name" value="TRANSCRIPTIONAL ACTIVATOR PROTEIN UGA3"/>
    <property type="match status" value="1"/>
</dbReference>
<gene>
    <name evidence="4" type="ORF">BDV23DRAFT_172892</name>
</gene>
<evidence type="ECO:0000256" key="3">
    <source>
        <dbReference type="SAM" id="MobiDB-lite"/>
    </source>
</evidence>
<dbReference type="AlphaFoldDB" id="A0A5N7C6M2"/>